<gene>
    <name evidence="2" type="ORF">GIB67_027657</name>
</gene>
<sequence>MHQEIKWASKPVQSVNEDRENQYGALTKDTSAGLPLMYPSPSGEVMSSNPNALGMNEVQLYTILHFGGDIARPKIGSIVSYVGGSTKLTSLRAHSSYEDFVILLEEISKICHKDWKLYKFVYGCACAISSVQDFTVIINMHKTNLSTPFHIWIVNELRVPSENSQNFISNFCSSGKGLSTTKDTGSETEGENTYKAASSRWVASIIKQKLQKGPNYKPSGIIDDMQIYHNIDVTYNLTGCAKEKAYAEMRGSFEHAYQLLTSYFTKVRLVDPDSVSDIQTASCKNKRFTRCFWYFGPPKKTYKLLRPVVVIGGTFLKGKYRGTLLTAIAIDPSNHIFPLAFSIIDSETTESWTYFLEMFGPNFHGYDTRFVVISDRNPGIINVVPKVFPFAIHTFCVFHILNNIKITLENMRITFRMVAEALTSIDFDKHMNVIQNTDPVGLQYILGIPKETWSNLYILMSRYGVAYTNHVESWNNVILKVRYLPIHVFIEKLRRICLEIYYTYREEAEKSQACLTP</sequence>
<comment type="caution">
    <text evidence="2">The sequence shown here is derived from an EMBL/GenBank/DDBJ whole genome shotgun (WGS) entry which is preliminary data.</text>
</comment>
<keyword evidence="3" id="KW-1185">Reference proteome</keyword>
<protein>
    <recommendedName>
        <fullName evidence="1">MULE transposase domain-containing protein</fullName>
    </recommendedName>
</protein>
<evidence type="ECO:0000313" key="3">
    <source>
        <dbReference type="Proteomes" id="UP000541444"/>
    </source>
</evidence>
<organism evidence="2 3">
    <name type="scientific">Kingdonia uniflora</name>
    <dbReference type="NCBI Taxonomy" id="39325"/>
    <lineage>
        <taxon>Eukaryota</taxon>
        <taxon>Viridiplantae</taxon>
        <taxon>Streptophyta</taxon>
        <taxon>Embryophyta</taxon>
        <taxon>Tracheophyta</taxon>
        <taxon>Spermatophyta</taxon>
        <taxon>Magnoliopsida</taxon>
        <taxon>Ranunculales</taxon>
        <taxon>Circaeasteraceae</taxon>
        <taxon>Kingdonia</taxon>
    </lineage>
</organism>
<dbReference type="PANTHER" id="PTHR31973">
    <property type="entry name" value="POLYPROTEIN, PUTATIVE-RELATED"/>
    <property type="match status" value="1"/>
</dbReference>
<evidence type="ECO:0000259" key="1">
    <source>
        <dbReference type="Pfam" id="PF10551"/>
    </source>
</evidence>
<dbReference type="Pfam" id="PF10551">
    <property type="entry name" value="MULE"/>
    <property type="match status" value="1"/>
</dbReference>
<reference evidence="2 3" key="1">
    <citation type="journal article" date="2020" name="IScience">
        <title>Genome Sequencing of the Endangered Kingdonia uniflora (Circaeasteraceae, Ranunculales) Reveals Potential Mechanisms of Evolutionary Specialization.</title>
        <authorList>
            <person name="Sun Y."/>
            <person name="Deng T."/>
            <person name="Zhang A."/>
            <person name="Moore M.J."/>
            <person name="Landis J.B."/>
            <person name="Lin N."/>
            <person name="Zhang H."/>
            <person name="Zhang X."/>
            <person name="Huang J."/>
            <person name="Zhang X."/>
            <person name="Sun H."/>
            <person name="Wang H."/>
        </authorList>
    </citation>
    <scope>NUCLEOTIDE SEQUENCE [LARGE SCALE GENOMIC DNA]</scope>
    <source>
        <strain evidence="2">TB1705</strain>
        <tissue evidence="2">Leaf</tissue>
    </source>
</reference>
<dbReference type="AlphaFoldDB" id="A0A7J7NKW1"/>
<dbReference type="OrthoDB" id="1938144at2759"/>
<dbReference type="InterPro" id="IPR018289">
    <property type="entry name" value="MULE_transposase_dom"/>
</dbReference>
<proteinExistence type="predicted"/>
<dbReference type="PANTHER" id="PTHR31973:SF187">
    <property type="entry name" value="MUTATOR TRANSPOSASE MUDRA PROTEIN"/>
    <property type="match status" value="1"/>
</dbReference>
<dbReference type="Proteomes" id="UP000541444">
    <property type="component" value="Unassembled WGS sequence"/>
</dbReference>
<accession>A0A7J7NKW1</accession>
<evidence type="ECO:0000313" key="2">
    <source>
        <dbReference type="EMBL" id="KAF6167879.1"/>
    </source>
</evidence>
<dbReference type="EMBL" id="JACGCM010000715">
    <property type="protein sequence ID" value="KAF6167879.1"/>
    <property type="molecule type" value="Genomic_DNA"/>
</dbReference>
<name>A0A7J7NKW1_9MAGN</name>
<feature type="domain" description="MULE transposase" evidence="1">
    <location>
        <begin position="308"/>
        <end position="403"/>
    </location>
</feature>